<evidence type="ECO:0000256" key="8">
    <source>
        <dbReference type="ARBA" id="ARBA00022827"/>
    </source>
</evidence>
<dbReference type="InterPro" id="IPR005288">
    <property type="entry name" value="NadB"/>
</dbReference>
<comment type="catalytic activity">
    <reaction evidence="11">
        <text>L-aspartate + O2 = iminosuccinate + H2O2</text>
        <dbReference type="Rhea" id="RHEA:25876"/>
        <dbReference type="ChEBI" id="CHEBI:15379"/>
        <dbReference type="ChEBI" id="CHEBI:16240"/>
        <dbReference type="ChEBI" id="CHEBI:29991"/>
        <dbReference type="ChEBI" id="CHEBI:77875"/>
        <dbReference type="EC" id="1.4.3.16"/>
    </reaction>
    <physiologicalReaction direction="left-to-right" evidence="11">
        <dbReference type="Rhea" id="RHEA:25877"/>
    </physiologicalReaction>
</comment>
<keyword evidence="8 13" id="KW-0274">FAD</keyword>
<dbReference type="SUPFAM" id="SSF56425">
    <property type="entry name" value="Succinate dehydrogenase/fumarate reductase flavoprotein, catalytic domain"/>
    <property type="match status" value="1"/>
</dbReference>
<evidence type="ECO:0000256" key="7">
    <source>
        <dbReference type="ARBA" id="ARBA00022642"/>
    </source>
</evidence>
<dbReference type="SUPFAM" id="SSF46977">
    <property type="entry name" value="Succinate dehydrogenase/fumarate reductase flavoprotein C-terminal domain"/>
    <property type="match status" value="1"/>
</dbReference>
<dbReference type="InterPro" id="IPR003953">
    <property type="entry name" value="FAD-dep_OxRdtase_2_FAD-bd"/>
</dbReference>
<comment type="similarity">
    <text evidence="3 13">Belongs to the FAD-dependent oxidoreductase 2 family. NadB subfamily.</text>
</comment>
<comment type="function">
    <text evidence="10">Catalyzes the oxidation of L-aspartate to iminoaspartate, the first step in the de novo biosynthesis of NAD(+).</text>
</comment>
<evidence type="ECO:0000256" key="9">
    <source>
        <dbReference type="ARBA" id="ARBA00023002"/>
    </source>
</evidence>
<evidence type="ECO:0000256" key="4">
    <source>
        <dbReference type="ARBA" id="ARBA00012173"/>
    </source>
</evidence>
<dbReference type="PRINTS" id="PR00368">
    <property type="entry name" value="FADPNR"/>
</dbReference>
<dbReference type="NCBIfam" id="TIGR00551">
    <property type="entry name" value="nadB"/>
    <property type="match status" value="1"/>
</dbReference>
<dbReference type="EC" id="1.4.3.16" evidence="4 12"/>
<comment type="subcellular location">
    <subcellularLocation>
        <location evidence="13">Cytoplasm</location>
    </subcellularLocation>
</comment>
<evidence type="ECO:0000313" key="15">
    <source>
        <dbReference type="EMBL" id="MCP2175889.1"/>
    </source>
</evidence>
<comment type="pathway">
    <text evidence="2 13">Cofactor biosynthesis; NAD(+) biosynthesis; iminoaspartate from L-aspartate (oxidase route): step 1/1.</text>
</comment>
<evidence type="ECO:0000256" key="11">
    <source>
        <dbReference type="ARBA" id="ARBA00048305"/>
    </source>
</evidence>
<accession>A0ABT1HCA4</accession>
<dbReference type="PRINTS" id="PR00411">
    <property type="entry name" value="PNDRDTASEI"/>
</dbReference>
<dbReference type="PANTHER" id="PTHR42716">
    <property type="entry name" value="L-ASPARTATE OXIDASE"/>
    <property type="match status" value="1"/>
</dbReference>
<comment type="cofactor">
    <cofactor evidence="1 13">
        <name>FAD</name>
        <dbReference type="ChEBI" id="CHEBI:57692"/>
    </cofactor>
</comment>
<dbReference type="Gene3D" id="1.20.58.100">
    <property type="entry name" value="Fumarate reductase/succinate dehydrogenase flavoprotein-like, C-terminal domain"/>
    <property type="match status" value="1"/>
</dbReference>
<keyword evidence="7 13" id="KW-0662">Pyridine nucleotide biosynthesis</keyword>
<organism evidence="15 16">
    <name type="scientific">Williamsia maris</name>
    <dbReference type="NCBI Taxonomy" id="72806"/>
    <lineage>
        <taxon>Bacteria</taxon>
        <taxon>Bacillati</taxon>
        <taxon>Actinomycetota</taxon>
        <taxon>Actinomycetes</taxon>
        <taxon>Mycobacteriales</taxon>
        <taxon>Nocardiaceae</taxon>
        <taxon>Williamsia</taxon>
    </lineage>
</organism>
<evidence type="ECO:0000256" key="10">
    <source>
        <dbReference type="ARBA" id="ARBA00029426"/>
    </source>
</evidence>
<protein>
    <recommendedName>
        <fullName evidence="5 12">L-aspartate oxidase</fullName>
        <ecNumber evidence="4 12">1.4.3.16</ecNumber>
    </recommendedName>
</protein>
<evidence type="ECO:0000313" key="16">
    <source>
        <dbReference type="Proteomes" id="UP001206895"/>
    </source>
</evidence>
<evidence type="ECO:0000256" key="1">
    <source>
        <dbReference type="ARBA" id="ARBA00001974"/>
    </source>
</evidence>
<dbReference type="InterPro" id="IPR027477">
    <property type="entry name" value="Succ_DH/fumarate_Rdtase_cat_sf"/>
</dbReference>
<dbReference type="InterPro" id="IPR037099">
    <property type="entry name" value="Fum_R/Succ_DH_flav-like_C_sf"/>
</dbReference>
<keyword evidence="6 13" id="KW-0285">Flavoprotein</keyword>
<evidence type="ECO:0000256" key="5">
    <source>
        <dbReference type="ARBA" id="ARBA00021901"/>
    </source>
</evidence>
<dbReference type="Pfam" id="PF00890">
    <property type="entry name" value="FAD_binding_2"/>
    <property type="match status" value="1"/>
</dbReference>
<gene>
    <name evidence="15" type="ORF">LX13_001708</name>
</gene>
<feature type="domain" description="FAD-dependent oxidoreductase 2 FAD-binding" evidence="14">
    <location>
        <begin position="9"/>
        <end position="398"/>
    </location>
</feature>
<dbReference type="PANTHER" id="PTHR42716:SF2">
    <property type="entry name" value="L-ASPARTATE OXIDASE, CHLOROPLASTIC"/>
    <property type="match status" value="1"/>
</dbReference>
<keyword evidence="9 13" id="KW-0560">Oxidoreductase</keyword>
<dbReference type="Gene3D" id="3.90.700.10">
    <property type="entry name" value="Succinate dehydrogenase/fumarate reductase flavoprotein, catalytic domain"/>
    <property type="match status" value="1"/>
</dbReference>
<dbReference type="Proteomes" id="UP001206895">
    <property type="component" value="Unassembled WGS sequence"/>
</dbReference>
<reference evidence="15 16" key="1">
    <citation type="submission" date="2022-06" db="EMBL/GenBank/DDBJ databases">
        <title>Genomic Encyclopedia of Archaeal and Bacterial Type Strains, Phase II (KMG-II): from individual species to whole genera.</title>
        <authorList>
            <person name="Goeker M."/>
        </authorList>
    </citation>
    <scope>NUCLEOTIDE SEQUENCE [LARGE SCALE GENOMIC DNA]</scope>
    <source>
        <strain evidence="15 16">DSM 44693</strain>
    </source>
</reference>
<evidence type="ECO:0000259" key="14">
    <source>
        <dbReference type="Pfam" id="PF00890"/>
    </source>
</evidence>
<evidence type="ECO:0000256" key="13">
    <source>
        <dbReference type="RuleBase" id="RU362049"/>
    </source>
</evidence>
<keyword evidence="16" id="KW-1185">Reference proteome</keyword>
<dbReference type="Gene3D" id="3.50.50.60">
    <property type="entry name" value="FAD/NAD(P)-binding domain"/>
    <property type="match status" value="1"/>
</dbReference>
<evidence type="ECO:0000256" key="6">
    <source>
        <dbReference type="ARBA" id="ARBA00022630"/>
    </source>
</evidence>
<proteinExistence type="inferred from homology"/>
<dbReference type="EMBL" id="JAMTCJ010000002">
    <property type="protein sequence ID" value="MCP2175889.1"/>
    <property type="molecule type" value="Genomic_DNA"/>
</dbReference>
<evidence type="ECO:0000256" key="2">
    <source>
        <dbReference type="ARBA" id="ARBA00004950"/>
    </source>
</evidence>
<evidence type="ECO:0000256" key="12">
    <source>
        <dbReference type="NCBIfam" id="TIGR00551"/>
    </source>
</evidence>
<comment type="caution">
    <text evidence="15">The sequence shown here is derived from an EMBL/GenBank/DDBJ whole genome shotgun (WGS) entry which is preliminary data.</text>
</comment>
<sequence>MDEMTTRTDLVVVGAGVAGLTAAVSAAQAGLQVTVINKGRRWRPGVPSDTATQYAQGGIAVVDPTAAVDPADGMDSVDRHLADTLVAGAGHTDAMAARAILVDGYDAVTALIGWGARFDTDIDGRLLRTREGGHSVRRIIHAGGDATGAQVQRALGVAVRRWIDAGRVRVLDDSIVTSILMSDGRAVGVELRDTDGRDARVMGSSVLLATGGLGHLYAATTNPAGSTGDGIALALGVGAQVSDLEFIQFHPTMLYSPGARGRRTLISEAVRGEGAVLVDSKGRSIMNGLHPLGDLAPRDVVARAVHAAMAERGEPCVYLDARAIPDVAERFPTVTAGVRAIGVDPQRQLIPVVPGAHYLCGGVVTDIDGRTSIDGLLAAGEVARTGLHGANRLASNSLLEGLVMGRRAASVAEDAVRETFSSVGRFDPPISESRPVLPRHVLQDAMSASAAVVRDASGLGGLAELIDSAQVRRIRSIRDVEDADLTAVAAAVVDAAARREGSLGCHFRSDDLASEVRSAEGIGATSQLAVSRR</sequence>
<dbReference type="InterPro" id="IPR036188">
    <property type="entry name" value="FAD/NAD-bd_sf"/>
</dbReference>
<dbReference type="SUPFAM" id="SSF51905">
    <property type="entry name" value="FAD/NAD(P)-binding domain"/>
    <property type="match status" value="1"/>
</dbReference>
<dbReference type="RefSeq" id="WP_253660927.1">
    <property type="nucleotide sequence ID" value="NZ_BAAAJQ010000001.1"/>
</dbReference>
<evidence type="ECO:0000256" key="3">
    <source>
        <dbReference type="ARBA" id="ARBA00008562"/>
    </source>
</evidence>
<name>A0ABT1HCA4_9NOCA</name>